<dbReference type="InterPro" id="IPR050809">
    <property type="entry name" value="UgpAE/MalFG_permease"/>
</dbReference>
<dbReference type="PROSITE" id="PS50928">
    <property type="entry name" value="ABC_TM1"/>
    <property type="match status" value="1"/>
</dbReference>
<name>A0A2K2FC37_9CLOT</name>
<comment type="similarity">
    <text evidence="7">Belongs to the binding-protein-dependent transport system permease family.</text>
</comment>
<keyword evidence="10" id="KW-1185">Reference proteome</keyword>
<keyword evidence="6 7" id="KW-0472">Membrane</keyword>
<evidence type="ECO:0000256" key="4">
    <source>
        <dbReference type="ARBA" id="ARBA00022692"/>
    </source>
</evidence>
<evidence type="ECO:0000259" key="8">
    <source>
        <dbReference type="PROSITE" id="PS50928"/>
    </source>
</evidence>
<feature type="transmembrane region" description="Helical" evidence="7">
    <location>
        <begin position="308"/>
        <end position="329"/>
    </location>
</feature>
<dbReference type="KEGG" id="cthd:CDO33_09780"/>
<feature type="transmembrane region" description="Helical" evidence="7">
    <location>
        <begin position="255"/>
        <end position="275"/>
    </location>
</feature>
<dbReference type="InterPro" id="IPR000515">
    <property type="entry name" value="MetI-like"/>
</dbReference>
<evidence type="ECO:0000256" key="7">
    <source>
        <dbReference type="RuleBase" id="RU363032"/>
    </source>
</evidence>
<evidence type="ECO:0000256" key="3">
    <source>
        <dbReference type="ARBA" id="ARBA00022475"/>
    </source>
</evidence>
<gene>
    <name evidence="9" type="ORF">CDQ84_13185</name>
</gene>
<dbReference type="CDD" id="cd06261">
    <property type="entry name" value="TM_PBP2"/>
    <property type="match status" value="1"/>
</dbReference>
<dbReference type="SUPFAM" id="SSF161098">
    <property type="entry name" value="MetI-like"/>
    <property type="match status" value="1"/>
</dbReference>
<dbReference type="GO" id="GO:0005886">
    <property type="term" value="C:plasma membrane"/>
    <property type="evidence" value="ECO:0007669"/>
    <property type="project" value="UniProtKB-SubCell"/>
</dbReference>
<sequence length="447" mass="49953">MSGLINKNSALVTMSLSRSSIISGFTRALNRGWVERKTLDMLYISSLLLLVGIAVIAAGCCITLGKRRLKRLGTKIIAIASILSLMPLLLLTRVYDQFSRTANPDRIEPMFAKGFWVFLGLLALTFLLGLINTITLPKPVPQDRYEMEAKYRLFLMMLPFVILCFVFSYLPLWGWRYAFFDYKPGSGLTRENFVGFKWFTYLFENPATSADILRVIRNTLAMSGLGIITSWLPMAFAIFLLEISAGKFRRIVQTFSTIPNFISWVLVYSFAFALFSTEGFVNAVLGDLGIIEKGTNYLMSSEHIWLKMWAWGTWKSLGWNAIIYTAGAASIDQQLYEAATIDGAGRFKRMWYITVPGLMPTFFVLLLLSIAGILSNGMDQYFVFKNAANKDTIEVLDLYVYVLGLGSGGSGNIPLATVVGMLKSLISITLLFGANRVSKSFRGESII</sequence>
<accession>A0A2K2FC37</accession>
<evidence type="ECO:0000256" key="6">
    <source>
        <dbReference type="ARBA" id="ARBA00023136"/>
    </source>
</evidence>
<evidence type="ECO:0000256" key="5">
    <source>
        <dbReference type="ARBA" id="ARBA00022989"/>
    </source>
</evidence>
<feature type="transmembrane region" description="Helical" evidence="7">
    <location>
        <begin position="153"/>
        <end position="175"/>
    </location>
</feature>
<dbReference type="GO" id="GO:0055085">
    <property type="term" value="P:transmembrane transport"/>
    <property type="evidence" value="ECO:0007669"/>
    <property type="project" value="InterPro"/>
</dbReference>
<feature type="domain" description="ABC transmembrane type-1" evidence="8">
    <location>
        <begin position="216"/>
        <end position="434"/>
    </location>
</feature>
<proteinExistence type="inferred from homology"/>
<keyword evidence="3" id="KW-1003">Cell membrane</keyword>
<comment type="caution">
    <text evidence="9">The sequence shown here is derived from an EMBL/GenBank/DDBJ whole genome shotgun (WGS) entry which is preliminary data.</text>
</comment>
<evidence type="ECO:0000313" key="9">
    <source>
        <dbReference type="EMBL" id="PNT97533.1"/>
    </source>
</evidence>
<keyword evidence="5 7" id="KW-1133">Transmembrane helix</keyword>
<dbReference type="AlphaFoldDB" id="A0A2K2FC37"/>
<feature type="transmembrane region" description="Helical" evidence="7">
    <location>
        <begin position="76"/>
        <end position="95"/>
    </location>
</feature>
<keyword evidence="2 7" id="KW-0813">Transport</keyword>
<reference evidence="9 10" key="1">
    <citation type="submission" date="2017-06" db="EMBL/GenBank/DDBJ databases">
        <title>Investigating the central metabolism of Clostridium thermosuccinogenes.</title>
        <authorList>
            <person name="Koendjbiharie J.G."/>
            <person name="van Kranenburg R."/>
        </authorList>
    </citation>
    <scope>NUCLEOTIDE SEQUENCE [LARGE SCALE GENOMIC DNA]</scope>
    <source>
        <strain evidence="9 10">DSM 5806</strain>
    </source>
</reference>
<comment type="subcellular location">
    <subcellularLocation>
        <location evidence="1 7">Cell membrane</location>
        <topology evidence="1 7">Multi-pass membrane protein</topology>
    </subcellularLocation>
</comment>
<evidence type="ECO:0000256" key="1">
    <source>
        <dbReference type="ARBA" id="ARBA00004651"/>
    </source>
</evidence>
<dbReference type="PANTHER" id="PTHR43227:SF11">
    <property type="entry name" value="BLL4140 PROTEIN"/>
    <property type="match status" value="1"/>
</dbReference>
<feature type="transmembrane region" description="Helical" evidence="7">
    <location>
        <begin position="413"/>
        <end position="432"/>
    </location>
</feature>
<feature type="transmembrane region" description="Helical" evidence="7">
    <location>
        <begin position="115"/>
        <end position="132"/>
    </location>
</feature>
<evidence type="ECO:0000256" key="2">
    <source>
        <dbReference type="ARBA" id="ARBA00022448"/>
    </source>
</evidence>
<dbReference type="Gene3D" id="1.10.3720.10">
    <property type="entry name" value="MetI-like"/>
    <property type="match status" value="1"/>
</dbReference>
<organism evidence="9 10">
    <name type="scientific">Clostridium thermosuccinogenes</name>
    <dbReference type="NCBI Taxonomy" id="84032"/>
    <lineage>
        <taxon>Bacteria</taxon>
        <taxon>Bacillati</taxon>
        <taxon>Bacillota</taxon>
        <taxon>Clostridia</taxon>
        <taxon>Eubacteriales</taxon>
        <taxon>Clostridiaceae</taxon>
        <taxon>Clostridium</taxon>
    </lineage>
</organism>
<dbReference type="Pfam" id="PF00528">
    <property type="entry name" value="BPD_transp_1"/>
    <property type="match status" value="1"/>
</dbReference>
<feature type="transmembrane region" description="Helical" evidence="7">
    <location>
        <begin position="350"/>
        <end position="374"/>
    </location>
</feature>
<dbReference type="PANTHER" id="PTHR43227">
    <property type="entry name" value="BLL4140 PROTEIN"/>
    <property type="match status" value="1"/>
</dbReference>
<feature type="transmembrane region" description="Helical" evidence="7">
    <location>
        <begin position="41"/>
        <end position="64"/>
    </location>
</feature>
<dbReference type="InterPro" id="IPR035906">
    <property type="entry name" value="MetI-like_sf"/>
</dbReference>
<dbReference type="Proteomes" id="UP000236151">
    <property type="component" value="Unassembled WGS sequence"/>
</dbReference>
<dbReference type="EMBL" id="NIOJ01000036">
    <property type="protein sequence ID" value="PNT97533.1"/>
    <property type="molecule type" value="Genomic_DNA"/>
</dbReference>
<feature type="transmembrane region" description="Helical" evidence="7">
    <location>
        <begin position="220"/>
        <end position="243"/>
    </location>
</feature>
<evidence type="ECO:0000313" key="10">
    <source>
        <dbReference type="Proteomes" id="UP000236151"/>
    </source>
</evidence>
<keyword evidence="4 7" id="KW-0812">Transmembrane</keyword>
<protein>
    <submittedName>
        <fullName evidence="9">ABC transporter permease</fullName>
    </submittedName>
</protein>